<dbReference type="GO" id="GO:0046872">
    <property type="term" value="F:metal ion binding"/>
    <property type="evidence" value="ECO:0007669"/>
    <property type="project" value="UniProtKB-KW"/>
</dbReference>
<evidence type="ECO:0000256" key="7">
    <source>
        <dbReference type="SAM" id="SignalP"/>
    </source>
</evidence>
<accession>A0A1Q9ASL4</accession>
<reference evidence="9 10" key="1">
    <citation type="submission" date="2016-09" db="EMBL/GenBank/DDBJ databases">
        <title>Rhizobium sp. nov., a novel species isolated from the rice rhizosphere.</title>
        <authorList>
            <person name="Zhao J."/>
            <person name="Zhang X."/>
        </authorList>
    </citation>
    <scope>NUCLEOTIDE SEQUENCE [LARGE SCALE GENOMIC DNA]</scope>
    <source>
        <strain evidence="9 10">1.7048</strain>
    </source>
</reference>
<dbReference type="EMBL" id="MKIP01000057">
    <property type="protein sequence ID" value="OLP58422.1"/>
    <property type="molecule type" value="Genomic_DNA"/>
</dbReference>
<gene>
    <name evidence="9" type="ORF">BJF93_16210</name>
</gene>
<dbReference type="InterPro" id="IPR009056">
    <property type="entry name" value="Cyt_c-like_dom"/>
</dbReference>
<dbReference type="PRINTS" id="PR00604">
    <property type="entry name" value="CYTCHRMECIAB"/>
</dbReference>
<dbReference type="RefSeq" id="WP_075628847.1">
    <property type="nucleotide sequence ID" value="NZ_FOAM01000023.1"/>
</dbReference>
<evidence type="ECO:0000256" key="3">
    <source>
        <dbReference type="ARBA" id="ARBA00022723"/>
    </source>
</evidence>
<feature type="signal peptide" evidence="7">
    <location>
        <begin position="1"/>
        <end position="20"/>
    </location>
</feature>
<comment type="caution">
    <text evidence="9">The sequence shown here is derived from an EMBL/GenBank/DDBJ whole genome shotgun (WGS) entry which is preliminary data.</text>
</comment>
<evidence type="ECO:0000256" key="1">
    <source>
        <dbReference type="ARBA" id="ARBA00022448"/>
    </source>
</evidence>
<name>A0A1Q9ASL4_9HYPH</name>
<dbReference type="Gene3D" id="1.10.760.10">
    <property type="entry name" value="Cytochrome c-like domain"/>
    <property type="match status" value="1"/>
</dbReference>
<dbReference type="InterPro" id="IPR002327">
    <property type="entry name" value="Cyt_c_1A/1B"/>
</dbReference>
<keyword evidence="2 6" id="KW-0349">Heme</keyword>
<evidence type="ECO:0000313" key="9">
    <source>
        <dbReference type="EMBL" id="OLP58422.1"/>
    </source>
</evidence>
<keyword evidence="1" id="KW-0813">Transport</keyword>
<dbReference type="Proteomes" id="UP000186364">
    <property type="component" value="Unassembled WGS sequence"/>
</dbReference>
<dbReference type="Pfam" id="PF00034">
    <property type="entry name" value="Cytochrom_C"/>
    <property type="match status" value="1"/>
</dbReference>
<evidence type="ECO:0000256" key="5">
    <source>
        <dbReference type="ARBA" id="ARBA00023004"/>
    </source>
</evidence>
<dbReference type="InterPro" id="IPR036909">
    <property type="entry name" value="Cyt_c-like_dom_sf"/>
</dbReference>
<feature type="chain" id="PRO_5010170511" evidence="7">
    <location>
        <begin position="21"/>
        <end position="123"/>
    </location>
</feature>
<keyword evidence="10" id="KW-1185">Reference proteome</keyword>
<evidence type="ECO:0000256" key="6">
    <source>
        <dbReference type="PROSITE-ProRule" id="PRU00433"/>
    </source>
</evidence>
<organism evidence="9 10">
    <name type="scientific">Xaviernesmea oryzae</name>
    <dbReference type="NCBI Taxonomy" id="464029"/>
    <lineage>
        <taxon>Bacteria</taxon>
        <taxon>Pseudomonadati</taxon>
        <taxon>Pseudomonadota</taxon>
        <taxon>Alphaproteobacteria</taxon>
        <taxon>Hyphomicrobiales</taxon>
        <taxon>Rhizobiaceae</taxon>
        <taxon>Rhizobium/Agrobacterium group</taxon>
        <taxon>Xaviernesmea</taxon>
    </lineage>
</organism>
<evidence type="ECO:0000259" key="8">
    <source>
        <dbReference type="PROSITE" id="PS51007"/>
    </source>
</evidence>
<keyword evidence="3 6" id="KW-0479">Metal-binding</keyword>
<keyword evidence="5 6" id="KW-0408">Iron</keyword>
<sequence length="123" mass="13087">MFRTCVLTGGLLLSAAWAQAQDAAHGRQVFDACSSCHIVNADRHGFGPSLKGVFGRQAGSAEGYAYSEAMRKAGEAGLVWDEATLSAFLASPAKAVPGTKMRFWGLWGESEIKDVIAFLQAHP</sequence>
<dbReference type="GO" id="GO:0009055">
    <property type="term" value="F:electron transfer activity"/>
    <property type="evidence" value="ECO:0007669"/>
    <property type="project" value="InterPro"/>
</dbReference>
<evidence type="ECO:0000256" key="2">
    <source>
        <dbReference type="ARBA" id="ARBA00022617"/>
    </source>
</evidence>
<dbReference type="PROSITE" id="PS51007">
    <property type="entry name" value="CYTC"/>
    <property type="match status" value="1"/>
</dbReference>
<keyword evidence="7" id="KW-0732">Signal</keyword>
<proteinExistence type="predicted"/>
<feature type="domain" description="Cytochrome c" evidence="8">
    <location>
        <begin position="21"/>
        <end position="123"/>
    </location>
</feature>
<evidence type="ECO:0000313" key="10">
    <source>
        <dbReference type="Proteomes" id="UP000186364"/>
    </source>
</evidence>
<dbReference type="PANTHER" id="PTHR11961">
    <property type="entry name" value="CYTOCHROME C"/>
    <property type="match status" value="1"/>
</dbReference>
<dbReference type="GO" id="GO:0020037">
    <property type="term" value="F:heme binding"/>
    <property type="evidence" value="ECO:0007669"/>
    <property type="project" value="InterPro"/>
</dbReference>
<dbReference type="SUPFAM" id="SSF46626">
    <property type="entry name" value="Cytochrome c"/>
    <property type="match status" value="1"/>
</dbReference>
<dbReference type="AlphaFoldDB" id="A0A1Q9ASL4"/>
<keyword evidence="4" id="KW-0249">Electron transport</keyword>
<protein>
    <submittedName>
        <fullName evidence="9">Cytochrome C</fullName>
    </submittedName>
</protein>
<evidence type="ECO:0000256" key="4">
    <source>
        <dbReference type="ARBA" id="ARBA00022982"/>
    </source>
</evidence>